<dbReference type="EMBL" id="QGGH01000001">
    <property type="protein sequence ID" value="PWJ94711.1"/>
    <property type="molecule type" value="Genomic_DNA"/>
</dbReference>
<name>A0A8E2WLD5_RHILI</name>
<evidence type="ECO:0000313" key="2">
    <source>
        <dbReference type="EMBL" id="PWJ94711.1"/>
    </source>
</evidence>
<dbReference type="Proteomes" id="UP000245631">
    <property type="component" value="Unassembled WGS sequence"/>
</dbReference>
<evidence type="ECO:0000313" key="3">
    <source>
        <dbReference type="Proteomes" id="UP000245631"/>
    </source>
</evidence>
<protein>
    <submittedName>
        <fullName evidence="2">Uncharacterized protein</fullName>
    </submittedName>
</protein>
<sequence>MIFNGSVDSDQLSILGKVLDDYCRQAGIAAGQPARERLGCRAMELFQGGMDMPAELLAAMRFSYDEWLGEVDPQTSSVQRPALWAVEAALTEPTPAGTVGSGGGGASRFPQANAVEDSANSSPRPLQGKDSE</sequence>
<organism evidence="2 3">
    <name type="scientific">Rhizobium loti</name>
    <name type="common">Mesorhizobium loti</name>
    <dbReference type="NCBI Taxonomy" id="381"/>
    <lineage>
        <taxon>Bacteria</taxon>
        <taxon>Pseudomonadati</taxon>
        <taxon>Pseudomonadota</taxon>
        <taxon>Alphaproteobacteria</taxon>
        <taxon>Hyphomicrobiales</taxon>
        <taxon>Phyllobacteriaceae</taxon>
        <taxon>Mesorhizobium</taxon>
    </lineage>
</organism>
<comment type="caution">
    <text evidence="2">The sequence shown here is derived from an EMBL/GenBank/DDBJ whole genome shotgun (WGS) entry which is preliminary data.</text>
</comment>
<dbReference type="AlphaFoldDB" id="A0A8E2WLD5"/>
<accession>A0A8E2WLD5</accession>
<reference evidence="2 3" key="1">
    <citation type="submission" date="2018-05" db="EMBL/GenBank/DDBJ databases">
        <title>Genomic Encyclopedia of Type Strains, Phase IV (KMG-IV): sequencing the most valuable type-strain genomes for metagenomic binning, comparative biology and taxonomic classification.</title>
        <authorList>
            <person name="Goeker M."/>
        </authorList>
    </citation>
    <scope>NUCLEOTIDE SEQUENCE [LARGE SCALE GENOMIC DNA]</scope>
    <source>
        <strain evidence="2 3">DSM 2626</strain>
    </source>
</reference>
<feature type="region of interest" description="Disordered" evidence="1">
    <location>
        <begin position="93"/>
        <end position="132"/>
    </location>
</feature>
<evidence type="ECO:0000256" key="1">
    <source>
        <dbReference type="SAM" id="MobiDB-lite"/>
    </source>
</evidence>
<proteinExistence type="predicted"/>
<dbReference type="RefSeq" id="WP_215732039.1">
    <property type="nucleotide sequence ID" value="NZ_QGGH01000001.1"/>
</dbReference>
<dbReference type="GeneID" id="66709981"/>
<gene>
    <name evidence="2" type="ORF">C8D77_1011397</name>
</gene>